<gene>
    <name evidence="1" type="ORF">CEUTPL_LOCUS8510</name>
</gene>
<reference evidence="1" key="1">
    <citation type="submission" date="2022-01" db="EMBL/GenBank/DDBJ databases">
        <authorList>
            <person name="King R."/>
        </authorList>
    </citation>
    <scope>NUCLEOTIDE SEQUENCE</scope>
</reference>
<protein>
    <submittedName>
        <fullName evidence="1">Uncharacterized protein</fullName>
    </submittedName>
</protein>
<organism evidence="1 2">
    <name type="scientific">Ceutorhynchus assimilis</name>
    <name type="common">cabbage seed weevil</name>
    <dbReference type="NCBI Taxonomy" id="467358"/>
    <lineage>
        <taxon>Eukaryota</taxon>
        <taxon>Metazoa</taxon>
        <taxon>Ecdysozoa</taxon>
        <taxon>Arthropoda</taxon>
        <taxon>Hexapoda</taxon>
        <taxon>Insecta</taxon>
        <taxon>Pterygota</taxon>
        <taxon>Neoptera</taxon>
        <taxon>Endopterygota</taxon>
        <taxon>Coleoptera</taxon>
        <taxon>Polyphaga</taxon>
        <taxon>Cucujiformia</taxon>
        <taxon>Curculionidae</taxon>
        <taxon>Ceutorhynchinae</taxon>
        <taxon>Ceutorhynchus</taxon>
    </lineage>
</organism>
<evidence type="ECO:0000313" key="1">
    <source>
        <dbReference type="EMBL" id="CAG9767958.1"/>
    </source>
</evidence>
<dbReference type="EMBL" id="OU892280">
    <property type="protein sequence ID" value="CAG9767958.1"/>
    <property type="molecule type" value="Genomic_DNA"/>
</dbReference>
<dbReference type="OrthoDB" id="5949854at2759"/>
<keyword evidence="2" id="KW-1185">Reference proteome</keyword>
<sequence>MKVYDHISPTFHEVADARLLLHVRHASIFEGHNKINIKTVDSYVVVIAMYAFSMLDKVEELWIEYGIGRHFQYLPIYLMHEKLSPGLSNLLPFFHAFTGAENVLSFAGIGKTTAWKTCGFREVDVVAFGEFLNMAHTQFIS</sequence>
<dbReference type="AlphaFoldDB" id="A0A9N9MQB8"/>
<evidence type="ECO:0000313" key="2">
    <source>
        <dbReference type="Proteomes" id="UP001152799"/>
    </source>
</evidence>
<dbReference type="Proteomes" id="UP001152799">
    <property type="component" value="Chromosome 4"/>
</dbReference>
<proteinExistence type="predicted"/>
<accession>A0A9N9MQB8</accession>
<name>A0A9N9MQB8_9CUCU</name>